<feature type="active site" description="Cysteine persulfide intermediate" evidence="9">
    <location>
        <position position="196"/>
    </location>
</feature>
<feature type="site" description="Interaction with tRNA" evidence="9">
    <location>
        <position position="333"/>
    </location>
</feature>
<dbReference type="Gene3D" id="3.40.50.620">
    <property type="entry name" value="HUPs"/>
    <property type="match status" value="1"/>
</dbReference>
<evidence type="ECO:0000256" key="5">
    <source>
        <dbReference type="ARBA" id="ARBA00022840"/>
    </source>
</evidence>
<dbReference type="FunFam" id="2.30.30.280:FF:000001">
    <property type="entry name" value="tRNA-specific 2-thiouridylase MnmA"/>
    <property type="match status" value="1"/>
</dbReference>
<dbReference type="Gene3D" id="2.30.30.280">
    <property type="entry name" value="Adenine nucleotide alpha hydrolases-like domains"/>
    <property type="match status" value="1"/>
</dbReference>
<keyword evidence="4 9" id="KW-0547">Nucleotide-binding</keyword>
<dbReference type="HAMAP" id="MF_00144">
    <property type="entry name" value="tRNA_thiouridyl_MnmA"/>
    <property type="match status" value="1"/>
</dbReference>
<keyword evidence="1 9" id="KW-0820">tRNA-binding</keyword>
<gene>
    <name evidence="9" type="primary">mnmA</name>
    <name evidence="12" type="ORF">COT75_01410</name>
</gene>
<dbReference type="PANTHER" id="PTHR11933:SF5">
    <property type="entry name" value="MITOCHONDRIAL TRNA-SPECIFIC 2-THIOURIDYLASE 1"/>
    <property type="match status" value="1"/>
</dbReference>
<evidence type="ECO:0000256" key="4">
    <source>
        <dbReference type="ARBA" id="ARBA00022741"/>
    </source>
</evidence>
<protein>
    <recommendedName>
        <fullName evidence="9">tRNA-specific 2-thiouridylase MnmA</fullName>
        <ecNumber evidence="9">2.8.1.13</ecNumber>
    </recommendedName>
</protein>
<dbReference type="Pfam" id="PF20258">
    <property type="entry name" value="tRNA_Me_trans_C"/>
    <property type="match status" value="1"/>
</dbReference>
<dbReference type="InterPro" id="IPR046885">
    <property type="entry name" value="MnmA-like_C"/>
</dbReference>
<comment type="catalytic activity">
    <reaction evidence="8 9">
        <text>S-sulfanyl-L-cysteinyl-[protein] + uridine(34) in tRNA + AH2 + ATP = 2-thiouridine(34) in tRNA + L-cysteinyl-[protein] + A + AMP + diphosphate + H(+)</text>
        <dbReference type="Rhea" id="RHEA:47032"/>
        <dbReference type="Rhea" id="RHEA-COMP:10131"/>
        <dbReference type="Rhea" id="RHEA-COMP:11726"/>
        <dbReference type="Rhea" id="RHEA-COMP:11727"/>
        <dbReference type="Rhea" id="RHEA-COMP:11728"/>
        <dbReference type="ChEBI" id="CHEBI:13193"/>
        <dbReference type="ChEBI" id="CHEBI:15378"/>
        <dbReference type="ChEBI" id="CHEBI:17499"/>
        <dbReference type="ChEBI" id="CHEBI:29950"/>
        <dbReference type="ChEBI" id="CHEBI:30616"/>
        <dbReference type="ChEBI" id="CHEBI:33019"/>
        <dbReference type="ChEBI" id="CHEBI:61963"/>
        <dbReference type="ChEBI" id="CHEBI:65315"/>
        <dbReference type="ChEBI" id="CHEBI:87170"/>
        <dbReference type="ChEBI" id="CHEBI:456215"/>
        <dbReference type="EC" id="2.8.1.13"/>
    </reaction>
</comment>
<evidence type="ECO:0000259" key="11">
    <source>
        <dbReference type="Pfam" id="PF20259"/>
    </source>
</evidence>
<feature type="site" description="Interaction with tRNA" evidence="9">
    <location>
        <position position="123"/>
    </location>
</feature>
<evidence type="ECO:0000313" key="13">
    <source>
        <dbReference type="Proteomes" id="UP000230093"/>
    </source>
</evidence>
<proteinExistence type="inferred from homology"/>
<comment type="subcellular location">
    <subcellularLocation>
        <location evidence="9">Cytoplasm</location>
    </subcellularLocation>
</comment>
<evidence type="ECO:0000256" key="1">
    <source>
        <dbReference type="ARBA" id="ARBA00022555"/>
    </source>
</evidence>
<dbReference type="InterPro" id="IPR023382">
    <property type="entry name" value="MnmA-like_central_sf"/>
</dbReference>
<feature type="binding site" evidence="9">
    <location>
        <begin position="14"/>
        <end position="21"/>
    </location>
    <ligand>
        <name>ATP</name>
        <dbReference type="ChEBI" id="CHEBI:30616"/>
    </ligand>
</feature>
<feature type="region of interest" description="Interaction with tRNA" evidence="9">
    <location>
        <begin position="145"/>
        <end position="147"/>
    </location>
</feature>
<evidence type="ECO:0000256" key="9">
    <source>
        <dbReference type="HAMAP-Rule" id="MF_00144"/>
    </source>
</evidence>
<feature type="binding site" evidence="9">
    <location>
        <position position="122"/>
    </location>
    <ligand>
        <name>ATP</name>
        <dbReference type="ChEBI" id="CHEBI:30616"/>
    </ligand>
</feature>
<feature type="active site" description="Nucleophile" evidence="9">
    <location>
        <position position="98"/>
    </location>
</feature>
<name>A0A2H0WBY2_9BACT</name>
<keyword evidence="7" id="KW-1015">Disulfide bond</keyword>
<sequence length="354" mass="40640">MNNKSKKNKKILVAVSGGIDSAVSLLLLKKQGFKPQAIHLKLPLWRGTRSLENVNKITKTLDIPLHILDKEKDFLKKVVQYFKKELNNSYTPNPCVICNKLIKFPELFNLANKLNIKYVATGHYARIKKNKNNIFKLLKPKDNKKDQTYNLCFLSPDCLRNIIFPLANLTKNEVFKIAQENKLDFLTTTKPSQDFCFLANHSLKKYLEKELPQKPGKIINEKGKVIGQHQGLHFYTLGQRKRINLSQGPYYVLSLDLLKNQLTVTKNLKLLEKKQILLYPYNFLSLKPPLNKVNITAKIRYGQKEAPAILFPPKDQKLKLIFKNPQKAITPGQFAVFYKNNVCLGGGRILQSKP</sequence>
<evidence type="ECO:0000256" key="3">
    <source>
        <dbReference type="ARBA" id="ARBA00022694"/>
    </source>
</evidence>
<dbReference type="GO" id="GO:0103016">
    <property type="term" value="F:tRNA-uridine 2-sulfurtransferase activity"/>
    <property type="evidence" value="ECO:0007669"/>
    <property type="project" value="UniProtKB-EC"/>
</dbReference>
<dbReference type="NCBIfam" id="NF001138">
    <property type="entry name" value="PRK00143.1"/>
    <property type="match status" value="1"/>
</dbReference>
<feature type="region of interest" description="Interaction with tRNA" evidence="9">
    <location>
        <begin position="300"/>
        <end position="301"/>
    </location>
</feature>
<evidence type="ECO:0000313" key="12">
    <source>
        <dbReference type="EMBL" id="PIS09438.1"/>
    </source>
</evidence>
<feature type="domain" description="tRNA-specific 2-thiouridylase MnmA-like central" evidence="11">
    <location>
        <begin position="204"/>
        <end position="265"/>
    </location>
</feature>
<dbReference type="GO" id="GO:0002143">
    <property type="term" value="P:tRNA wobble position uridine thiolation"/>
    <property type="evidence" value="ECO:0007669"/>
    <property type="project" value="TreeGrafter"/>
</dbReference>
<dbReference type="Pfam" id="PF20259">
    <property type="entry name" value="tRNA_Me_trans_M"/>
    <property type="match status" value="1"/>
</dbReference>
<keyword evidence="9" id="KW-0963">Cytoplasm</keyword>
<dbReference type="InterPro" id="IPR046884">
    <property type="entry name" value="MnmA-like_central"/>
</dbReference>
<dbReference type="Gene3D" id="2.40.30.10">
    <property type="entry name" value="Translation factors"/>
    <property type="match status" value="1"/>
</dbReference>
<evidence type="ECO:0000256" key="2">
    <source>
        <dbReference type="ARBA" id="ARBA00022679"/>
    </source>
</evidence>
<dbReference type="GO" id="GO:0005524">
    <property type="term" value="F:ATP binding"/>
    <property type="evidence" value="ECO:0007669"/>
    <property type="project" value="UniProtKB-KW"/>
</dbReference>
<dbReference type="SUPFAM" id="SSF52402">
    <property type="entry name" value="Adenine nucleotide alpha hydrolases-like"/>
    <property type="match status" value="1"/>
</dbReference>
<evidence type="ECO:0000256" key="7">
    <source>
        <dbReference type="ARBA" id="ARBA00023157"/>
    </source>
</evidence>
<dbReference type="InterPro" id="IPR004506">
    <property type="entry name" value="MnmA-like"/>
</dbReference>
<feature type="domain" description="tRNA-specific 2-thiouridylase MnmA-like C-terminal" evidence="10">
    <location>
        <begin position="275"/>
        <end position="349"/>
    </location>
</feature>
<comment type="function">
    <text evidence="9">Catalyzes the 2-thiolation of uridine at the wobble position (U34) of tRNA, leading to the formation of s(2)U34.</text>
</comment>
<dbReference type="Pfam" id="PF03054">
    <property type="entry name" value="tRNA_Me_trans"/>
    <property type="match status" value="1"/>
</dbReference>
<keyword evidence="6 9" id="KW-0694">RNA-binding</keyword>
<keyword evidence="3 9" id="KW-0819">tRNA processing</keyword>
<dbReference type="NCBIfam" id="TIGR00420">
    <property type="entry name" value="trmU"/>
    <property type="match status" value="1"/>
</dbReference>
<keyword evidence="5 9" id="KW-0067">ATP-binding</keyword>
<reference evidence="13" key="1">
    <citation type="submission" date="2017-09" db="EMBL/GenBank/DDBJ databases">
        <title>Depth-based differentiation of microbial function through sediment-hosted aquifers and enrichment of novel symbionts in the deep terrestrial subsurface.</title>
        <authorList>
            <person name="Probst A.J."/>
            <person name="Ladd B."/>
            <person name="Jarett J.K."/>
            <person name="Geller-Mcgrath D.E."/>
            <person name="Sieber C.M.K."/>
            <person name="Emerson J.B."/>
            <person name="Anantharaman K."/>
            <person name="Thomas B.C."/>
            <person name="Malmstrom R."/>
            <person name="Stieglmeier M."/>
            <person name="Klingl A."/>
            <person name="Woyke T."/>
            <person name="Ryan C.M."/>
            <person name="Banfield J.F."/>
        </authorList>
    </citation>
    <scope>NUCLEOTIDE SEQUENCE [LARGE SCALE GENOMIC DNA]</scope>
</reference>
<feature type="binding site" evidence="9">
    <location>
        <position position="42"/>
    </location>
    <ligand>
        <name>ATP</name>
        <dbReference type="ChEBI" id="CHEBI:30616"/>
    </ligand>
</feature>
<evidence type="ECO:0000256" key="6">
    <source>
        <dbReference type="ARBA" id="ARBA00022884"/>
    </source>
</evidence>
<keyword evidence="2 9" id="KW-0808">Transferase</keyword>
<accession>A0A2H0WBY2</accession>
<dbReference type="EMBL" id="PEZT01000009">
    <property type="protein sequence ID" value="PIS09438.1"/>
    <property type="molecule type" value="Genomic_DNA"/>
</dbReference>
<evidence type="ECO:0000256" key="8">
    <source>
        <dbReference type="ARBA" id="ARBA00051542"/>
    </source>
</evidence>
<dbReference type="AlphaFoldDB" id="A0A2H0WBY2"/>
<evidence type="ECO:0000259" key="10">
    <source>
        <dbReference type="Pfam" id="PF20258"/>
    </source>
</evidence>
<comment type="caution">
    <text evidence="9">Lacks conserved residue(s) required for the propagation of feature annotation.</text>
</comment>
<dbReference type="Proteomes" id="UP000230093">
    <property type="component" value="Unassembled WGS sequence"/>
</dbReference>
<dbReference type="EC" id="2.8.1.13" evidence="9"/>
<dbReference type="GO" id="GO:0000049">
    <property type="term" value="F:tRNA binding"/>
    <property type="evidence" value="ECO:0007669"/>
    <property type="project" value="UniProtKB-KW"/>
</dbReference>
<dbReference type="PANTHER" id="PTHR11933">
    <property type="entry name" value="TRNA 5-METHYLAMINOMETHYL-2-THIOURIDYLATE -METHYLTRANSFERASE"/>
    <property type="match status" value="1"/>
</dbReference>
<dbReference type="CDD" id="cd01998">
    <property type="entry name" value="MnmA_TRMU-like"/>
    <property type="match status" value="1"/>
</dbReference>
<organism evidence="12 13">
    <name type="scientific">Candidatus Beckwithbacteria bacterium CG10_big_fil_rev_8_21_14_0_10_34_10</name>
    <dbReference type="NCBI Taxonomy" id="1974495"/>
    <lineage>
        <taxon>Bacteria</taxon>
        <taxon>Candidatus Beckwithiibacteriota</taxon>
    </lineage>
</organism>
<comment type="similarity">
    <text evidence="9">Belongs to the MnmA/TRMU family.</text>
</comment>
<dbReference type="GO" id="GO:0005737">
    <property type="term" value="C:cytoplasm"/>
    <property type="evidence" value="ECO:0007669"/>
    <property type="project" value="UniProtKB-SubCell"/>
</dbReference>
<dbReference type="InterPro" id="IPR014729">
    <property type="entry name" value="Rossmann-like_a/b/a_fold"/>
</dbReference>
<comment type="caution">
    <text evidence="12">The sequence shown here is derived from an EMBL/GenBank/DDBJ whole genome shotgun (WGS) entry which is preliminary data.</text>
</comment>